<gene>
    <name evidence="1" type="ORF">FJZ00_00455</name>
</gene>
<organism evidence="1 2">
    <name type="scientific">Candidatus Tanganyikabacteria bacterium</name>
    <dbReference type="NCBI Taxonomy" id="2961651"/>
    <lineage>
        <taxon>Bacteria</taxon>
        <taxon>Bacillati</taxon>
        <taxon>Candidatus Sericytochromatia</taxon>
        <taxon>Candidatus Tanganyikabacteria</taxon>
    </lineage>
</organism>
<dbReference type="InterPro" id="IPR018841">
    <property type="entry name" value="DUF2442"/>
</dbReference>
<sequence length="101" mass="10858">MSAAIRAQVFPQKRVLAVLFEDGVSLWLPLSKLPQLQKVEPADLTGLFCRGHVVILPSGDHLHLADVVRAALDGHSWWAEKAEVIPCGAFCASADTLATKG</sequence>
<dbReference type="AlphaFoldDB" id="A0A938BJW2"/>
<dbReference type="Pfam" id="PF10387">
    <property type="entry name" value="DUF2442"/>
    <property type="match status" value="1"/>
</dbReference>
<comment type="caution">
    <text evidence="1">The sequence shown here is derived from an EMBL/GenBank/DDBJ whole genome shotgun (WGS) entry which is preliminary data.</text>
</comment>
<evidence type="ECO:0000313" key="2">
    <source>
        <dbReference type="Proteomes" id="UP000703893"/>
    </source>
</evidence>
<dbReference type="Proteomes" id="UP000703893">
    <property type="component" value="Unassembled WGS sequence"/>
</dbReference>
<evidence type="ECO:0000313" key="1">
    <source>
        <dbReference type="EMBL" id="MBM3273591.1"/>
    </source>
</evidence>
<dbReference type="EMBL" id="VGJX01000010">
    <property type="protein sequence ID" value="MBM3273591.1"/>
    <property type="molecule type" value="Genomic_DNA"/>
</dbReference>
<proteinExistence type="predicted"/>
<protein>
    <submittedName>
        <fullName evidence="1">DUF2442 domain-containing protein</fullName>
    </submittedName>
</protein>
<accession>A0A938BJW2</accession>
<name>A0A938BJW2_9BACT</name>
<reference evidence="1 2" key="1">
    <citation type="submission" date="2019-03" db="EMBL/GenBank/DDBJ databases">
        <title>Lake Tanganyika Metagenome-Assembled Genomes (MAGs).</title>
        <authorList>
            <person name="Tran P."/>
        </authorList>
    </citation>
    <scope>NUCLEOTIDE SEQUENCE [LARGE SCALE GENOMIC DNA]</scope>
    <source>
        <strain evidence="1">K_DeepCast_65m_m2_236</strain>
    </source>
</reference>